<feature type="compositionally biased region" description="Basic and acidic residues" evidence="1">
    <location>
        <begin position="219"/>
        <end position="231"/>
    </location>
</feature>
<feature type="non-terminal residue" evidence="4">
    <location>
        <position position="350"/>
    </location>
</feature>
<feature type="transmembrane region" description="Helical" evidence="2">
    <location>
        <begin position="72"/>
        <end position="97"/>
    </location>
</feature>
<dbReference type="EMBL" id="JAPDMZ010000035">
    <property type="protein sequence ID" value="KAK0554693.1"/>
    <property type="molecule type" value="Genomic_DNA"/>
</dbReference>
<evidence type="ECO:0000256" key="2">
    <source>
        <dbReference type="SAM" id="Phobius"/>
    </source>
</evidence>
<accession>A0AAN6GSV3</accession>
<comment type="caution">
    <text evidence="4">The sequence shown here is derived from an EMBL/GenBank/DDBJ whole genome shotgun (WGS) entry which is preliminary data.</text>
</comment>
<evidence type="ECO:0000313" key="5">
    <source>
        <dbReference type="Proteomes" id="UP001176517"/>
    </source>
</evidence>
<name>A0AAN6GSV3_9BASI</name>
<proteinExistence type="predicted"/>
<keyword evidence="2" id="KW-0472">Membrane</keyword>
<feature type="compositionally biased region" description="Pro residues" evidence="1">
    <location>
        <begin position="322"/>
        <end position="337"/>
    </location>
</feature>
<dbReference type="Proteomes" id="UP001176517">
    <property type="component" value="Unassembled WGS sequence"/>
</dbReference>
<protein>
    <submittedName>
        <fullName evidence="4">Uncharacterized protein</fullName>
    </submittedName>
</protein>
<keyword evidence="5" id="KW-1185">Reference proteome</keyword>
<evidence type="ECO:0000256" key="1">
    <source>
        <dbReference type="SAM" id="MobiDB-lite"/>
    </source>
</evidence>
<gene>
    <name evidence="4" type="ORF">OC846_002027</name>
</gene>
<feature type="compositionally biased region" description="Low complexity" evidence="1">
    <location>
        <begin position="245"/>
        <end position="257"/>
    </location>
</feature>
<reference evidence="4" key="1">
    <citation type="journal article" date="2023" name="PhytoFront">
        <title>Draft Genome Resources of Seven Strains of Tilletia horrida, Causal Agent of Kernel Smut of Rice.</title>
        <authorList>
            <person name="Khanal S."/>
            <person name="Antony Babu S."/>
            <person name="Zhou X.G."/>
        </authorList>
    </citation>
    <scope>NUCLEOTIDE SEQUENCE</scope>
    <source>
        <strain evidence="4">TX6</strain>
    </source>
</reference>
<evidence type="ECO:0000256" key="3">
    <source>
        <dbReference type="SAM" id="SignalP"/>
    </source>
</evidence>
<feature type="transmembrane region" description="Helical" evidence="2">
    <location>
        <begin position="39"/>
        <end position="65"/>
    </location>
</feature>
<feature type="chain" id="PRO_5042849654" evidence="3">
    <location>
        <begin position="19"/>
        <end position="350"/>
    </location>
</feature>
<keyword evidence="2" id="KW-1133">Transmembrane helix</keyword>
<evidence type="ECO:0000313" key="4">
    <source>
        <dbReference type="EMBL" id="KAK0554693.1"/>
    </source>
</evidence>
<feature type="region of interest" description="Disordered" evidence="1">
    <location>
        <begin position="159"/>
        <end position="350"/>
    </location>
</feature>
<feature type="signal peptide" evidence="3">
    <location>
        <begin position="1"/>
        <end position="18"/>
    </location>
</feature>
<keyword evidence="3" id="KW-0732">Signal</keyword>
<dbReference type="AlphaFoldDB" id="A0AAN6GSV3"/>
<sequence>MLVFILATLSTLFALGLATGAISAHILATVISQAGDTNAGLTLLVVDGFLTVAVILVLILLLPLISHKRSALLKVTCATSLLVLLPLWVVGAVLAQLHLGQLNPVFATRGLILAAKATAWTSTGWTVLTCGVSLYALRRTENSNSPALSDVECFAGPTAQQADKSERPLSRAGQQSVRTSSRIGQESIRSPSRLGQSSSRPPSRLGQNSSFLPPSSRWSRPDLSRGIEHIAKHTGRQSRNQQHGRNSARSSASADNDSINDDDWEFIDHGPSFAGPPRPAPVPPTPTEPQHSNSPSPIPSIQHVGDTPVTLTPKSRRNRSLPPNPNPAPSIPLPLTPPDSVVSRGVGKQR</sequence>
<organism evidence="4 5">
    <name type="scientific">Tilletia horrida</name>
    <dbReference type="NCBI Taxonomy" id="155126"/>
    <lineage>
        <taxon>Eukaryota</taxon>
        <taxon>Fungi</taxon>
        <taxon>Dikarya</taxon>
        <taxon>Basidiomycota</taxon>
        <taxon>Ustilaginomycotina</taxon>
        <taxon>Exobasidiomycetes</taxon>
        <taxon>Tilletiales</taxon>
        <taxon>Tilletiaceae</taxon>
        <taxon>Tilletia</taxon>
    </lineage>
</organism>
<keyword evidence="2" id="KW-0812">Transmembrane</keyword>
<feature type="compositionally biased region" description="Pro residues" evidence="1">
    <location>
        <begin position="274"/>
        <end position="287"/>
    </location>
</feature>
<feature type="compositionally biased region" description="Polar residues" evidence="1">
    <location>
        <begin position="172"/>
        <end position="218"/>
    </location>
</feature>